<dbReference type="SUPFAM" id="SSF58104">
    <property type="entry name" value="Methyl-accepting chemotaxis protein (MCP) signaling domain"/>
    <property type="match status" value="1"/>
</dbReference>
<evidence type="ECO:0000256" key="3">
    <source>
        <dbReference type="ARBA" id="ARBA00023224"/>
    </source>
</evidence>
<dbReference type="PANTHER" id="PTHR32089">
    <property type="entry name" value="METHYL-ACCEPTING CHEMOTAXIS PROTEIN MCPB"/>
    <property type="match status" value="1"/>
</dbReference>
<dbReference type="Gene3D" id="1.10.8.500">
    <property type="entry name" value="HAMP domain in histidine kinase"/>
    <property type="match status" value="1"/>
</dbReference>
<evidence type="ECO:0000313" key="13">
    <source>
        <dbReference type="Proteomes" id="UP000184603"/>
    </source>
</evidence>
<keyword evidence="6" id="KW-0175">Coiled coil</keyword>
<dbReference type="STRING" id="1121416.SAMN02745220_01660"/>
<dbReference type="EMBL" id="FRFE01000006">
    <property type="protein sequence ID" value="SHO46839.1"/>
    <property type="molecule type" value="Genomic_DNA"/>
</dbReference>
<keyword evidence="3 5" id="KW-0807">Transducer</keyword>
<feature type="compositionally biased region" description="Basic and acidic residues" evidence="7">
    <location>
        <begin position="436"/>
        <end position="447"/>
    </location>
</feature>
<dbReference type="InterPro" id="IPR004089">
    <property type="entry name" value="MCPsignal_dom"/>
</dbReference>
<dbReference type="InterPro" id="IPR000727">
    <property type="entry name" value="T_SNARE_dom"/>
</dbReference>
<dbReference type="PROSITE" id="PS50885">
    <property type="entry name" value="HAMP"/>
    <property type="match status" value="1"/>
</dbReference>
<dbReference type="GO" id="GO:0007165">
    <property type="term" value="P:signal transduction"/>
    <property type="evidence" value="ECO:0007669"/>
    <property type="project" value="UniProtKB-KW"/>
</dbReference>
<keyword evidence="8" id="KW-0472">Membrane</keyword>
<evidence type="ECO:0000256" key="8">
    <source>
        <dbReference type="SAM" id="Phobius"/>
    </source>
</evidence>
<keyword evidence="13" id="KW-1185">Reference proteome</keyword>
<evidence type="ECO:0000259" key="11">
    <source>
        <dbReference type="PROSITE" id="PS50885"/>
    </source>
</evidence>
<evidence type="ECO:0000256" key="5">
    <source>
        <dbReference type="PROSITE-ProRule" id="PRU00284"/>
    </source>
</evidence>
<protein>
    <submittedName>
        <fullName evidence="12">Methyl-accepting chemotaxis protein</fullName>
    </submittedName>
</protein>
<feature type="region of interest" description="Disordered" evidence="7">
    <location>
        <begin position="436"/>
        <end position="455"/>
    </location>
</feature>
<dbReference type="PROSITE" id="PS50111">
    <property type="entry name" value="CHEMOTAXIS_TRANSDUC_2"/>
    <property type="match status" value="1"/>
</dbReference>
<proteinExistence type="inferred from homology"/>
<dbReference type="PANTHER" id="PTHR32089:SF112">
    <property type="entry name" value="LYSOZYME-LIKE PROTEIN-RELATED"/>
    <property type="match status" value="1"/>
</dbReference>
<feature type="transmembrane region" description="Helical" evidence="8">
    <location>
        <begin position="12"/>
        <end position="38"/>
    </location>
</feature>
<evidence type="ECO:0000256" key="6">
    <source>
        <dbReference type="SAM" id="Coils"/>
    </source>
</evidence>
<keyword evidence="2" id="KW-1003">Cell membrane</keyword>
<feature type="domain" description="Methyl-accepting transducer" evidence="9">
    <location>
        <begin position="190"/>
        <end position="426"/>
    </location>
</feature>
<dbReference type="AlphaFoldDB" id="A0A1M7Y3Q4"/>
<evidence type="ECO:0000259" key="10">
    <source>
        <dbReference type="PROSITE" id="PS50192"/>
    </source>
</evidence>
<dbReference type="RefSeq" id="WP_073612976.1">
    <property type="nucleotide sequence ID" value="NZ_FRFE01000006.1"/>
</dbReference>
<feature type="coiled-coil region" evidence="6">
    <location>
        <begin position="247"/>
        <end position="274"/>
    </location>
</feature>
<sequence>MFHVLKDLSIRAKISGFVIPSTFCFGLVMTCLSVYFLYDFKAESLNEFTRTIQDLQVENVQGAAGGQVEKLLAEMSANAERLITNITYILVSIVAVVLVMAAIGAMIISGLIGKPVQAVAARLENISSGDADLTQRLNVTANDETGRVARYFNIFLEKLQAIIKDMQGDAAQFQAATESIHSQITIIQEKSDSAKKLSQTVFRSAGYMSRDMKEISSILEDSTGNISVISMAVGELTTTVAEISETSGRAHQNTEEARKRMERLEREVHELGRAGEDISNVTETISEISEQVNLLALNATIEAARAGEAGKGFAVVANEIKELARQTASAAGEIKKRIEQVQIVTNATIVGINEATKIVLANSDVVATIASAVEEQNATVSEVANSLSSASGKLDYSNEKVSKSVEYAENMAQMANEVTDAVLEVDSAVLSIRESSETLKNSAERSSKTAGQFRT</sequence>
<dbReference type="GO" id="GO:0005886">
    <property type="term" value="C:plasma membrane"/>
    <property type="evidence" value="ECO:0007669"/>
    <property type="project" value="UniProtKB-SubCell"/>
</dbReference>
<organism evidence="12 13">
    <name type="scientific">Desulfopila aestuarii DSM 18488</name>
    <dbReference type="NCBI Taxonomy" id="1121416"/>
    <lineage>
        <taxon>Bacteria</taxon>
        <taxon>Pseudomonadati</taxon>
        <taxon>Thermodesulfobacteriota</taxon>
        <taxon>Desulfobulbia</taxon>
        <taxon>Desulfobulbales</taxon>
        <taxon>Desulfocapsaceae</taxon>
        <taxon>Desulfopila</taxon>
    </lineage>
</organism>
<dbReference type="PROSITE" id="PS50192">
    <property type="entry name" value="T_SNARE"/>
    <property type="match status" value="1"/>
</dbReference>
<dbReference type="SMART" id="SM00304">
    <property type="entry name" value="HAMP"/>
    <property type="match status" value="1"/>
</dbReference>
<evidence type="ECO:0000256" key="1">
    <source>
        <dbReference type="ARBA" id="ARBA00004429"/>
    </source>
</evidence>
<evidence type="ECO:0000256" key="7">
    <source>
        <dbReference type="SAM" id="MobiDB-lite"/>
    </source>
</evidence>
<accession>A0A1M7Y3Q4</accession>
<reference evidence="12 13" key="1">
    <citation type="submission" date="2016-12" db="EMBL/GenBank/DDBJ databases">
        <authorList>
            <person name="Song W.-J."/>
            <person name="Kurnit D.M."/>
        </authorList>
    </citation>
    <scope>NUCLEOTIDE SEQUENCE [LARGE SCALE GENOMIC DNA]</scope>
    <source>
        <strain evidence="12 13">DSM 18488</strain>
    </source>
</reference>
<dbReference type="Pfam" id="PF00015">
    <property type="entry name" value="MCPsignal"/>
    <property type="match status" value="1"/>
</dbReference>
<feature type="domain" description="HAMP" evidence="11">
    <location>
        <begin position="110"/>
        <end position="164"/>
    </location>
</feature>
<dbReference type="CDD" id="cd06225">
    <property type="entry name" value="HAMP"/>
    <property type="match status" value="1"/>
</dbReference>
<dbReference type="Proteomes" id="UP000184603">
    <property type="component" value="Unassembled WGS sequence"/>
</dbReference>
<comment type="similarity">
    <text evidence="4">Belongs to the methyl-accepting chemotaxis (MCP) protein family.</text>
</comment>
<gene>
    <name evidence="12" type="ORF">SAMN02745220_01660</name>
</gene>
<evidence type="ECO:0000256" key="2">
    <source>
        <dbReference type="ARBA" id="ARBA00022519"/>
    </source>
</evidence>
<evidence type="ECO:0000256" key="4">
    <source>
        <dbReference type="ARBA" id="ARBA00029447"/>
    </source>
</evidence>
<dbReference type="Pfam" id="PF00672">
    <property type="entry name" value="HAMP"/>
    <property type="match status" value="1"/>
</dbReference>
<feature type="domain" description="T-SNARE coiled-coil homology" evidence="10">
    <location>
        <begin position="364"/>
        <end position="404"/>
    </location>
</feature>
<evidence type="ECO:0000313" key="12">
    <source>
        <dbReference type="EMBL" id="SHO46839.1"/>
    </source>
</evidence>
<dbReference type="SMART" id="SM00283">
    <property type="entry name" value="MA"/>
    <property type="match status" value="1"/>
</dbReference>
<dbReference type="OrthoDB" id="5522708at2"/>
<feature type="transmembrane region" description="Helical" evidence="8">
    <location>
        <begin position="86"/>
        <end position="112"/>
    </location>
</feature>
<keyword evidence="8" id="KW-0812">Transmembrane</keyword>
<name>A0A1M7Y3Q4_9BACT</name>
<evidence type="ECO:0000259" key="9">
    <source>
        <dbReference type="PROSITE" id="PS50111"/>
    </source>
</evidence>
<dbReference type="InterPro" id="IPR003660">
    <property type="entry name" value="HAMP_dom"/>
</dbReference>
<comment type="subcellular location">
    <subcellularLocation>
        <location evidence="1">Cell inner membrane</location>
        <topology evidence="1">Multi-pass membrane protein</topology>
    </subcellularLocation>
</comment>
<dbReference type="Gene3D" id="1.10.287.950">
    <property type="entry name" value="Methyl-accepting chemotaxis protein"/>
    <property type="match status" value="1"/>
</dbReference>
<keyword evidence="2" id="KW-0997">Cell inner membrane</keyword>
<keyword evidence="8" id="KW-1133">Transmembrane helix</keyword>